<organism evidence="1 3">
    <name type="scientific">Intestinimonas massiliensis</name>
    <name type="common">ex Afouda et al. 2020</name>
    <dbReference type="NCBI Taxonomy" id="1673721"/>
    <lineage>
        <taxon>Bacteria</taxon>
        <taxon>Bacillati</taxon>
        <taxon>Bacillota</taxon>
        <taxon>Clostridia</taxon>
        <taxon>Eubacteriales</taxon>
        <taxon>Intestinimonas</taxon>
    </lineage>
</organism>
<dbReference type="EMBL" id="JANFYS010000001">
    <property type="protein sequence ID" value="MCQ4768989.1"/>
    <property type="molecule type" value="Genomic_DNA"/>
</dbReference>
<dbReference type="AlphaFoldDB" id="A0AAW5JM93"/>
<protein>
    <submittedName>
        <fullName evidence="1">Uncharacterized protein</fullName>
    </submittedName>
</protein>
<name>A0AAW5JM93_9FIRM</name>
<evidence type="ECO:0000313" key="1">
    <source>
        <dbReference type="EMBL" id="MCQ4768989.1"/>
    </source>
</evidence>
<dbReference type="Proteomes" id="UP001204562">
    <property type="component" value="Unassembled WGS sequence"/>
</dbReference>
<comment type="caution">
    <text evidence="1">The sequence shown here is derived from an EMBL/GenBank/DDBJ whole genome shotgun (WGS) entry which is preliminary data.</text>
</comment>
<gene>
    <name evidence="1" type="ORF">NE579_00720</name>
    <name evidence="2" type="ORF">NE579_00995</name>
</gene>
<dbReference type="RefSeq" id="WP_256302903.1">
    <property type="nucleotide sequence ID" value="NZ_JANFYS010000001.1"/>
</dbReference>
<accession>A0AAW5JM93</accession>
<sequence length="122" mass="14054">MTLDECMARVDRMKPSAFPPEEKAAWLLGLEQQMVEGFYPRYVEVGPIGPSSYPEDRDVPLRASGPWEELYVHYLGAMVDYHHQDTDAYNDAMRLFGAASDEYRKHYHRTHTPRSSGGFQNL</sequence>
<dbReference type="EMBL" id="JANFYS010000001">
    <property type="protein sequence ID" value="MCQ4769042.1"/>
    <property type="molecule type" value="Genomic_DNA"/>
</dbReference>
<evidence type="ECO:0000313" key="2">
    <source>
        <dbReference type="EMBL" id="MCQ4769042.1"/>
    </source>
</evidence>
<proteinExistence type="predicted"/>
<evidence type="ECO:0000313" key="3">
    <source>
        <dbReference type="Proteomes" id="UP001204562"/>
    </source>
</evidence>
<reference evidence="1" key="1">
    <citation type="submission" date="2022-06" db="EMBL/GenBank/DDBJ databases">
        <title>Isolation of gut microbiota from human fecal samples.</title>
        <authorList>
            <person name="Pamer E.G."/>
            <person name="Barat B."/>
            <person name="Waligurski E."/>
            <person name="Medina S."/>
            <person name="Paddock L."/>
            <person name="Mostad J."/>
        </authorList>
    </citation>
    <scope>NUCLEOTIDE SEQUENCE</scope>
    <source>
        <strain evidence="1">DFI.9.91</strain>
    </source>
</reference>